<feature type="transmembrane region" description="Helical" evidence="1">
    <location>
        <begin position="30"/>
        <end position="48"/>
    </location>
</feature>
<sequence length="88" mass="9620">MLELVFLASTAICLFALVKQIGSFGFEAWCWRTISASAGVVVLAVIYAQLQLPHLLLRELVGGLIAIGSIVWFALGFLELIRPSRRSS</sequence>
<protein>
    <submittedName>
        <fullName evidence="2">Uncharacterized protein</fullName>
    </submittedName>
</protein>
<dbReference type="Proteomes" id="UP000179005">
    <property type="component" value="Unassembled WGS sequence"/>
</dbReference>
<comment type="caution">
    <text evidence="2">The sequence shown here is derived from an EMBL/GenBank/DDBJ whole genome shotgun (WGS) entry which is preliminary data.</text>
</comment>
<keyword evidence="1" id="KW-1133">Transmembrane helix</keyword>
<gene>
    <name evidence="2" type="ORF">A2797_02595</name>
</gene>
<accession>A0A1F4VBK9</accession>
<reference evidence="2 3" key="1">
    <citation type="journal article" date="2016" name="Nat. Commun.">
        <title>Thousands of microbial genomes shed light on interconnected biogeochemical processes in an aquifer system.</title>
        <authorList>
            <person name="Anantharaman K."/>
            <person name="Brown C.T."/>
            <person name="Hug L.A."/>
            <person name="Sharon I."/>
            <person name="Castelle C.J."/>
            <person name="Probst A.J."/>
            <person name="Thomas B.C."/>
            <person name="Singh A."/>
            <person name="Wilkins M.J."/>
            <person name="Karaoz U."/>
            <person name="Brodie E.L."/>
            <person name="Williams K.H."/>
            <person name="Hubbard S.S."/>
            <person name="Banfield J.F."/>
        </authorList>
    </citation>
    <scope>NUCLEOTIDE SEQUENCE [LARGE SCALE GENOMIC DNA]</scope>
</reference>
<dbReference type="EMBL" id="MEVC01000024">
    <property type="protein sequence ID" value="OGC54103.1"/>
    <property type="molecule type" value="Genomic_DNA"/>
</dbReference>
<dbReference type="STRING" id="1802619.A2797_02595"/>
<evidence type="ECO:0000256" key="1">
    <source>
        <dbReference type="SAM" id="Phobius"/>
    </source>
</evidence>
<name>A0A1F4VBK9_UNCKA</name>
<keyword evidence="1" id="KW-0812">Transmembrane</keyword>
<evidence type="ECO:0000313" key="2">
    <source>
        <dbReference type="EMBL" id="OGC54103.1"/>
    </source>
</evidence>
<feature type="transmembrane region" description="Helical" evidence="1">
    <location>
        <begin position="60"/>
        <end position="81"/>
    </location>
</feature>
<organism evidence="2 3">
    <name type="scientific">candidate division WWE3 bacterium RIFCSPHIGHO2_01_FULL_48_15</name>
    <dbReference type="NCBI Taxonomy" id="1802619"/>
    <lineage>
        <taxon>Bacteria</taxon>
        <taxon>Katanobacteria</taxon>
    </lineage>
</organism>
<keyword evidence="1" id="KW-0472">Membrane</keyword>
<evidence type="ECO:0000313" key="3">
    <source>
        <dbReference type="Proteomes" id="UP000179005"/>
    </source>
</evidence>
<proteinExistence type="predicted"/>
<dbReference type="AlphaFoldDB" id="A0A1F4VBK9"/>